<proteinExistence type="inferred from homology"/>
<evidence type="ECO:0000256" key="1">
    <source>
        <dbReference type="ARBA" id="ARBA00004496"/>
    </source>
</evidence>
<dbReference type="InterPro" id="IPR002220">
    <property type="entry name" value="DapA-like"/>
</dbReference>
<feature type="binding site" evidence="13">
    <location>
        <position position="218"/>
    </location>
    <ligand>
        <name>pyruvate</name>
        <dbReference type="ChEBI" id="CHEBI:15361"/>
    </ligand>
</feature>
<evidence type="ECO:0000256" key="5">
    <source>
        <dbReference type="ARBA" id="ARBA00012911"/>
    </source>
</evidence>
<dbReference type="Gene3D" id="3.20.20.70">
    <property type="entry name" value="Aldolase class I"/>
    <property type="match status" value="1"/>
</dbReference>
<evidence type="ECO:0000256" key="4">
    <source>
        <dbReference type="ARBA" id="ARBA00011881"/>
    </source>
</evidence>
<dbReference type="PROSITE" id="PS00665">
    <property type="entry name" value="DHDPS_1"/>
    <property type="match status" value="1"/>
</dbReference>
<feature type="binding site" evidence="13">
    <location>
        <position position="55"/>
    </location>
    <ligand>
        <name>pyruvate</name>
        <dbReference type="ChEBI" id="CHEBI:15361"/>
    </ligand>
</feature>
<evidence type="ECO:0000256" key="2">
    <source>
        <dbReference type="ARBA" id="ARBA00004878"/>
    </source>
</evidence>
<dbReference type="OrthoDB" id="6411333at2759"/>
<dbReference type="PRINTS" id="PR00146">
    <property type="entry name" value="DHPICSNTHASE"/>
</dbReference>
<evidence type="ECO:0000256" key="12">
    <source>
        <dbReference type="PIRSR" id="PIRSR001365-1"/>
    </source>
</evidence>
<dbReference type="PIRSF" id="PIRSF001365">
    <property type="entry name" value="DHDPS"/>
    <property type="match status" value="1"/>
</dbReference>
<name>A0A8X6T7V4_NEPPI</name>
<keyword evidence="8" id="KW-0704">Schiff base</keyword>
<protein>
    <recommendedName>
        <fullName evidence="5">N-acetylneuraminate lyase</fullName>
        <ecNumber evidence="5">4.1.3.3</ecNumber>
    </recommendedName>
</protein>
<dbReference type="AlphaFoldDB" id="A0A8X6T7V4"/>
<feature type="active site" description="Proton donor/acceptor" evidence="12">
    <location>
        <position position="146"/>
    </location>
</feature>
<dbReference type="GO" id="GO:0008747">
    <property type="term" value="F:N-acetylneuraminate lyase activity"/>
    <property type="evidence" value="ECO:0007669"/>
    <property type="project" value="UniProtKB-EC"/>
</dbReference>
<keyword evidence="15" id="KW-1185">Reference proteome</keyword>
<keyword evidence="6" id="KW-0963">Cytoplasm</keyword>
<evidence type="ECO:0000313" key="15">
    <source>
        <dbReference type="Proteomes" id="UP000887013"/>
    </source>
</evidence>
<comment type="subcellular location">
    <subcellularLocation>
        <location evidence="1">Cytoplasm</location>
    </subcellularLocation>
</comment>
<dbReference type="GO" id="GO:0005737">
    <property type="term" value="C:cytoplasm"/>
    <property type="evidence" value="ECO:0007669"/>
    <property type="project" value="UniProtKB-SubCell"/>
</dbReference>
<evidence type="ECO:0000256" key="13">
    <source>
        <dbReference type="PIRSR" id="PIRSR001365-2"/>
    </source>
</evidence>
<organism evidence="14 15">
    <name type="scientific">Nephila pilipes</name>
    <name type="common">Giant wood spider</name>
    <name type="synonym">Nephila maculata</name>
    <dbReference type="NCBI Taxonomy" id="299642"/>
    <lineage>
        <taxon>Eukaryota</taxon>
        <taxon>Metazoa</taxon>
        <taxon>Ecdysozoa</taxon>
        <taxon>Arthropoda</taxon>
        <taxon>Chelicerata</taxon>
        <taxon>Arachnida</taxon>
        <taxon>Araneae</taxon>
        <taxon>Araneomorphae</taxon>
        <taxon>Entelegynae</taxon>
        <taxon>Araneoidea</taxon>
        <taxon>Nephilidae</taxon>
        <taxon>Nephila</taxon>
    </lineage>
</organism>
<dbReference type="Proteomes" id="UP000887013">
    <property type="component" value="Unassembled WGS sequence"/>
</dbReference>
<comment type="subunit">
    <text evidence="4">Homotetramer.</text>
</comment>
<dbReference type="InterPro" id="IPR020624">
    <property type="entry name" value="Schiff_base-form_aldolases_CS"/>
</dbReference>
<evidence type="ECO:0000313" key="14">
    <source>
        <dbReference type="EMBL" id="GFS86530.1"/>
    </source>
</evidence>
<dbReference type="EC" id="4.1.3.3" evidence="5"/>
<evidence type="ECO:0000256" key="7">
    <source>
        <dbReference type="ARBA" id="ARBA00023239"/>
    </source>
</evidence>
<dbReference type="PANTHER" id="PTHR12128">
    <property type="entry name" value="DIHYDRODIPICOLINATE SYNTHASE"/>
    <property type="match status" value="1"/>
</dbReference>
<reference evidence="14" key="1">
    <citation type="submission" date="2020-08" db="EMBL/GenBank/DDBJ databases">
        <title>Multicomponent nature underlies the extraordinary mechanical properties of spider dragline silk.</title>
        <authorList>
            <person name="Kono N."/>
            <person name="Nakamura H."/>
            <person name="Mori M."/>
            <person name="Yoshida Y."/>
            <person name="Ohtoshi R."/>
            <person name="Malay A.D."/>
            <person name="Moran D.A.P."/>
            <person name="Tomita M."/>
            <person name="Numata K."/>
            <person name="Arakawa K."/>
        </authorList>
    </citation>
    <scope>NUCLEOTIDE SEQUENCE</scope>
</reference>
<dbReference type="SUPFAM" id="SSF51569">
    <property type="entry name" value="Aldolase"/>
    <property type="match status" value="1"/>
</dbReference>
<evidence type="ECO:0000256" key="10">
    <source>
        <dbReference type="ARBA" id="ARBA00044906"/>
    </source>
</evidence>
<sequence length="313" mass="34070">MTAEKIAKIQAFKGLISAPFTAFKANGELNNDIYPQYVDHLLKQGVKGVFVNGTTGEGVSLTVEERKLVAEGWVKAGKNKLDLIIVQVGANCIKDAKELAAHAEKLGVTGIASLPPLFYKPSTNDHLVAYFKSISDAAPTLPVMLYHIPSYSSVEITLAEFMPKARKAIPNFCGAKFTSTEVRDLLNCHRLPGEPFKVLSGFEEVLLPCLSCGVTAAVGATYSFMGPLALRIMEAFNKGEMEKARKLQSQYLEAVLTLTRHGQGIACYKAVMNILGPIDVGQPRIPMVPLSPEAISSIKEDLKKLKAEEWSKM</sequence>
<dbReference type="InterPro" id="IPR013785">
    <property type="entry name" value="Aldolase_TIM"/>
</dbReference>
<dbReference type="EMBL" id="BMAW01098781">
    <property type="protein sequence ID" value="GFS86530.1"/>
    <property type="molecule type" value="Genomic_DNA"/>
</dbReference>
<feature type="active site" description="Schiff-base intermediate with substrate" evidence="12">
    <location>
        <position position="176"/>
    </location>
</feature>
<comment type="catalytic activity">
    <reaction evidence="10">
        <text>aceneuramate = aldehydo-N-acetyl-D-mannosamine + pyruvate</text>
        <dbReference type="Rhea" id="RHEA:23296"/>
        <dbReference type="ChEBI" id="CHEBI:15361"/>
        <dbReference type="ChEBI" id="CHEBI:17122"/>
        <dbReference type="ChEBI" id="CHEBI:173083"/>
        <dbReference type="EC" id="4.1.3.3"/>
    </reaction>
</comment>
<dbReference type="Pfam" id="PF00701">
    <property type="entry name" value="DHDPS"/>
    <property type="match status" value="1"/>
</dbReference>
<keyword evidence="7 11" id="KW-0456">Lyase</keyword>
<gene>
    <name evidence="14" type="primary">Npl</name>
    <name evidence="14" type="ORF">NPIL_521851</name>
</gene>
<evidence type="ECO:0000256" key="8">
    <source>
        <dbReference type="ARBA" id="ARBA00023270"/>
    </source>
</evidence>
<comment type="caution">
    <text evidence="14">The sequence shown here is derived from an EMBL/GenBank/DDBJ whole genome shotgun (WGS) entry which is preliminary data.</text>
</comment>
<evidence type="ECO:0000256" key="11">
    <source>
        <dbReference type="PIRNR" id="PIRNR001365"/>
    </source>
</evidence>
<evidence type="ECO:0000256" key="6">
    <source>
        <dbReference type="ARBA" id="ARBA00022490"/>
    </source>
</evidence>
<dbReference type="PANTHER" id="PTHR12128:SF21">
    <property type="entry name" value="N-ACETYLNEURAMINATE LYASE"/>
    <property type="match status" value="1"/>
</dbReference>
<keyword evidence="9" id="KW-0119">Carbohydrate metabolism</keyword>
<evidence type="ECO:0000256" key="9">
    <source>
        <dbReference type="ARBA" id="ARBA00023277"/>
    </source>
</evidence>
<accession>A0A8X6T7V4</accession>
<dbReference type="SMART" id="SM01130">
    <property type="entry name" value="DHDPS"/>
    <property type="match status" value="1"/>
</dbReference>
<comment type="similarity">
    <text evidence="3">Belongs to the DapA family. NanA subfamily.</text>
</comment>
<comment type="pathway">
    <text evidence="2">Amino-sugar metabolism; N-acetylneuraminate degradation.</text>
</comment>
<evidence type="ECO:0000256" key="3">
    <source>
        <dbReference type="ARBA" id="ARBA00006324"/>
    </source>
</evidence>